<organism evidence="1 2">
    <name type="scientific">[Eubacterium] siraeum DSM 15702</name>
    <dbReference type="NCBI Taxonomy" id="428128"/>
    <lineage>
        <taxon>Bacteria</taxon>
        <taxon>Bacillati</taxon>
        <taxon>Bacillota</taxon>
        <taxon>Clostridia</taxon>
        <taxon>Eubacteriales</taxon>
        <taxon>Oscillospiraceae</taxon>
        <taxon>Oscillospiraceae incertae sedis</taxon>
    </lineage>
</organism>
<dbReference type="AlphaFoldDB" id="B0MQM2"/>
<evidence type="ECO:0000313" key="1">
    <source>
        <dbReference type="EMBL" id="EDR99997.1"/>
    </source>
</evidence>
<reference evidence="1" key="2">
    <citation type="submission" date="2014-06" db="EMBL/GenBank/DDBJ databases">
        <title>Draft genome sequence of Eubacterium siraeum (DSM 15702).</title>
        <authorList>
            <person name="Sudarsanam P."/>
            <person name="Ley R."/>
            <person name="Guruge J."/>
            <person name="Turnbaugh P.J."/>
            <person name="Mahowald M."/>
            <person name="Liep D."/>
            <person name="Gordon J."/>
        </authorList>
    </citation>
    <scope>NUCLEOTIDE SEQUENCE</scope>
    <source>
        <strain evidence="1">DSM 15702</strain>
    </source>
</reference>
<accession>B0MQM2</accession>
<protein>
    <submittedName>
        <fullName evidence="1">Uncharacterized protein</fullName>
    </submittedName>
</protein>
<dbReference type="Proteomes" id="UP000005326">
    <property type="component" value="Unassembled WGS sequence"/>
</dbReference>
<evidence type="ECO:0000313" key="2">
    <source>
        <dbReference type="Proteomes" id="UP000005326"/>
    </source>
</evidence>
<keyword evidence="2" id="KW-1185">Reference proteome</keyword>
<sequence length="40" mass="4523">MDMPNIPFLHFYSEYHSIIAHGTLPVAEITIIPLSISLLQ</sequence>
<comment type="caution">
    <text evidence="1">The sequence shown here is derived from an EMBL/GenBank/DDBJ whole genome shotgun (WGS) entry which is preliminary data.</text>
</comment>
<proteinExistence type="predicted"/>
<dbReference type="EMBL" id="ABCA03000052">
    <property type="protein sequence ID" value="EDR99997.1"/>
    <property type="molecule type" value="Genomic_DNA"/>
</dbReference>
<gene>
    <name evidence="1" type="ORF">EUBSIR_02139</name>
</gene>
<reference evidence="1" key="1">
    <citation type="submission" date="2007-10" db="EMBL/GenBank/DDBJ databases">
        <authorList>
            <person name="Fulton L."/>
            <person name="Clifton S."/>
            <person name="Fulton B."/>
            <person name="Xu J."/>
            <person name="Minx P."/>
            <person name="Pepin K.H."/>
            <person name="Johnson M."/>
            <person name="Thiruvilangam P."/>
            <person name="Bhonagiri V."/>
            <person name="Nash W.E."/>
            <person name="Mardis E.R."/>
            <person name="Wilson R.K."/>
        </authorList>
    </citation>
    <scope>NUCLEOTIDE SEQUENCE [LARGE SCALE GENOMIC DNA]</scope>
    <source>
        <strain evidence="1">DSM 15702</strain>
    </source>
</reference>
<name>B0MQM2_9FIRM</name>